<dbReference type="Pfam" id="PF03413">
    <property type="entry name" value="PepSY"/>
    <property type="match status" value="1"/>
</dbReference>
<dbReference type="InterPro" id="IPR046350">
    <property type="entry name" value="Cystatin_sf"/>
</dbReference>
<evidence type="ECO:0000259" key="2">
    <source>
        <dbReference type="Pfam" id="PF17881"/>
    </source>
</evidence>
<feature type="domain" description="PepSY" evidence="1">
    <location>
        <begin position="95"/>
        <end position="155"/>
    </location>
</feature>
<organism evidence="3 4">
    <name type="scientific">Mesobacillus subterraneus</name>
    <dbReference type="NCBI Taxonomy" id="285983"/>
    <lineage>
        <taxon>Bacteria</taxon>
        <taxon>Bacillati</taxon>
        <taxon>Bacillota</taxon>
        <taxon>Bacilli</taxon>
        <taxon>Bacillales</taxon>
        <taxon>Bacillaceae</taxon>
        <taxon>Mesobacillus</taxon>
    </lineage>
</organism>
<dbReference type="PATRIC" id="fig|285983.3.peg.2935"/>
<evidence type="ECO:0000313" key="4">
    <source>
        <dbReference type="Proteomes" id="UP000032512"/>
    </source>
</evidence>
<dbReference type="AlphaFoldDB" id="A0A0D6Z705"/>
<evidence type="ECO:0000259" key="1">
    <source>
        <dbReference type="Pfam" id="PF03413"/>
    </source>
</evidence>
<dbReference type="OrthoDB" id="2381181at2"/>
<dbReference type="RefSeq" id="WP_044396126.1">
    <property type="nucleotide sequence ID" value="NZ_JXIQ01000185.1"/>
</dbReference>
<feature type="domain" description="Cell wall elongation regulator TseB-like" evidence="2">
    <location>
        <begin position="36"/>
        <end position="80"/>
    </location>
</feature>
<dbReference type="InterPro" id="IPR025711">
    <property type="entry name" value="PepSY"/>
</dbReference>
<sequence>MKKWMLLGILFVAIMIGIVVNVYLNAVEPVSVAEKKAVEIAAKETYLSDFTDFKLYSGEETYYVMTGKNAGQEDVYVWINEKNGDLITKVAKNGITQKEALTKLYQEKQPDEIIAIRLGMSRIQMTDRPAWEIYYRKNSGTINYYYVDFETGEKLRAIDNL</sequence>
<proteinExistence type="predicted"/>
<protein>
    <recommendedName>
        <fullName evidence="5">Peptidase</fullName>
    </recommendedName>
</protein>
<gene>
    <name evidence="3" type="ORF">UB32_17315</name>
</gene>
<name>A0A0D6Z705_9BACI</name>
<dbReference type="SUPFAM" id="SSF54403">
    <property type="entry name" value="Cystatin/monellin"/>
    <property type="match status" value="2"/>
</dbReference>
<evidence type="ECO:0000313" key="3">
    <source>
        <dbReference type="EMBL" id="KIY20801.1"/>
    </source>
</evidence>
<accession>A0A0D6Z705</accession>
<dbReference type="EMBL" id="JXIQ01000185">
    <property type="protein sequence ID" value="KIY20801.1"/>
    <property type="molecule type" value="Genomic_DNA"/>
</dbReference>
<dbReference type="Proteomes" id="UP000032512">
    <property type="component" value="Unassembled WGS sequence"/>
</dbReference>
<dbReference type="InterPro" id="IPR041401">
    <property type="entry name" value="TseB-like_dom"/>
</dbReference>
<dbReference type="Pfam" id="PF17881">
    <property type="entry name" value="TseB"/>
    <property type="match status" value="1"/>
</dbReference>
<evidence type="ECO:0008006" key="5">
    <source>
        <dbReference type="Google" id="ProtNLM"/>
    </source>
</evidence>
<keyword evidence="4" id="KW-1185">Reference proteome</keyword>
<dbReference type="Gene3D" id="3.10.450.40">
    <property type="match status" value="2"/>
</dbReference>
<reference evidence="3 4" key="1">
    <citation type="submission" date="2015-01" db="EMBL/GenBank/DDBJ databases">
        <title>Draft genome sequences of the supercritical CO2 tolerant bacteria Bacillus subterraneus MITOT1 and Bacillus cereus MIT0214.</title>
        <authorList>
            <person name="Peet K.C."/>
            <person name="Thompson J.R."/>
        </authorList>
    </citation>
    <scope>NUCLEOTIDE SEQUENCE [LARGE SCALE GENOMIC DNA]</scope>
    <source>
        <strain evidence="3 4">MITOT1</strain>
    </source>
</reference>
<comment type="caution">
    <text evidence="3">The sequence shown here is derived from an EMBL/GenBank/DDBJ whole genome shotgun (WGS) entry which is preliminary data.</text>
</comment>